<dbReference type="KEGG" id="ccan:109694433"/>
<evidence type="ECO:0000256" key="12">
    <source>
        <dbReference type="SAM" id="SignalP"/>
    </source>
</evidence>
<feature type="disulfide bond" evidence="11">
    <location>
        <begin position="96"/>
        <end position="106"/>
    </location>
</feature>
<dbReference type="PROSITE" id="PS00254">
    <property type="entry name" value="INTERLEUKIN_6"/>
    <property type="match status" value="1"/>
</dbReference>
<evidence type="ECO:0000256" key="3">
    <source>
        <dbReference type="ARBA" id="ARBA00011245"/>
    </source>
</evidence>
<feature type="signal peptide" evidence="12">
    <location>
        <begin position="1"/>
        <end position="30"/>
    </location>
</feature>
<dbReference type="PANTHER" id="PTHR10511">
    <property type="entry name" value="GRANULOCYTE COLONY-STIMULATING FACTOR"/>
    <property type="match status" value="1"/>
</dbReference>
<dbReference type="SMART" id="SM00126">
    <property type="entry name" value="IL6"/>
    <property type="match status" value="1"/>
</dbReference>
<dbReference type="OrthoDB" id="9896489at2759"/>
<dbReference type="Proteomes" id="UP001732720">
    <property type="component" value="Chromosome 11"/>
</dbReference>
<keyword evidence="6" id="KW-0964">Secreted</keyword>
<keyword evidence="7" id="KW-0339">Growth factor</keyword>
<dbReference type="SUPFAM" id="SSF47266">
    <property type="entry name" value="4-helical cytokines"/>
    <property type="match status" value="1"/>
</dbReference>
<evidence type="ECO:0000256" key="7">
    <source>
        <dbReference type="ARBA" id="ARBA00023030"/>
    </source>
</evidence>
<dbReference type="PIRSF" id="PIRSF001935">
    <property type="entry name" value="IL6_MGF_GCSF"/>
    <property type="match status" value="1"/>
</dbReference>
<dbReference type="RefSeq" id="XP_020031946.1">
    <property type="nucleotide sequence ID" value="XM_020176357.2"/>
</dbReference>
<evidence type="ECO:0000256" key="4">
    <source>
        <dbReference type="ARBA" id="ARBA00019452"/>
    </source>
</evidence>
<dbReference type="PANTHER" id="PTHR10511:SF2">
    <property type="entry name" value="GRANULOCYTE COLONY-STIMULATING FACTOR"/>
    <property type="match status" value="1"/>
</dbReference>
<dbReference type="InterPro" id="IPR009079">
    <property type="entry name" value="4_helix_cytokine-like_core"/>
</dbReference>
<protein>
    <recommendedName>
        <fullName evidence="4">Granulocyte colony-stimulating factor</fullName>
    </recommendedName>
</protein>
<comment type="subcellular location">
    <subcellularLocation>
        <location evidence="1">Secreted</location>
    </subcellularLocation>
</comment>
<dbReference type="RefSeq" id="XP_020031946.1">
    <property type="nucleotide sequence ID" value="XM_020176357.1"/>
</dbReference>
<dbReference type="GO" id="GO:0006955">
    <property type="term" value="P:immune response"/>
    <property type="evidence" value="ECO:0007669"/>
    <property type="project" value="InterPro"/>
</dbReference>
<keyword evidence="8 11" id="KW-1015">Disulfide bond</keyword>
<keyword evidence="12" id="KW-0732">Signal</keyword>
<dbReference type="GO" id="GO:0005130">
    <property type="term" value="F:granulocyte colony-stimulating factor receptor binding"/>
    <property type="evidence" value="ECO:0007669"/>
    <property type="project" value="TreeGrafter"/>
</dbReference>
<dbReference type="GO" id="GO:0045639">
    <property type="term" value="P:positive regulation of myeloid cell differentiation"/>
    <property type="evidence" value="ECO:0007669"/>
    <property type="project" value="InterPro"/>
</dbReference>
<keyword evidence="9" id="KW-0325">Glycoprotein</keyword>
<dbReference type="InterPro" id="IPR040117">
    <property type="entry name" value="GCSF/MGF"/>
</dbReference>
<proteinExistence type="inferred from homology"/>
<dbReference type="Gene3D" id="1.20.1250.10">
    <property type="match status" value="1"/>
</dbReference>
<comment type="similarity">
    <text evidence="2">Belongs to the IL-6 superfamily.</text>
</comment>
<organism evidence="14">
    <name type="scientific">Castor canadensis</name>
    <name type="common">American beaver</name>
    <dbReference type="NCBI Taxonomy" id="51338"/>
    <lineage>
        <taxon>Eukaryota</taxon>
        <taxon>Metazoa</taxon>
        <taxon>Chordata</taxon>
        <taxon>Craniata</taxon>
        <taxon>Vertebrata</taxon>
        <taxon>Euteleostomi</taxon>
        <taxon>Mammalia</taxon>
        <taxon>Eutheria</taxon>
        <taxon>Euarchontoglires</taxon>
        <taxon>Glires</taxon>
        <taxon>Rodentia</taxon>
        <taxon>Castorimorpha</taxon>
        <taxon>Castoridae</taxon>
        <taxon>Castor</taxon>
    </lineage>
</organism>
<evidence type="ECO:0000313" key="14">
    <source>
        <dbReference type="RefSeq" id="XP_020031946.1"/>
    </source>
</evidence>
<dbReference type="CTD" id="1440"/>
<dbReference type="InterPro" id="IPR030473">
    <property type="entry name" value="IL6/GCSF/MGF_CS"/>
</dbReference>
<dbReference type="GO" id="GO:0005125">
    <property type="term" value="F:cytokine activity"/>
    <property type="evidence" value="ECO:0007669"/>
    <property type="project" value="UniProtKB-KW"/>
</dbReference>
<dbReference type="GeneID" id="109694433"/>
<dbReference type="Pfam" id="PF16647">
    <property type="entry name" value="GCSF"/>
    <property type="match status" value="1"/>
</dbReference>
<dbReference type="GO" id="GO:0008083">
    <property type="term" value="F:growth factor activity"/>
    <property type="evidence" value="ECO:0007669"/>
    <property type="project" value="UniProtKB-KW"/>
</dbReference>
<comment type="subunit">
    <text evidence="3">Monomer.</text>
</comment>
<evidence type="ECO:0000256" key="1">
    <source>
        <dbReference type="ARBA" id="ARBA00004613"/>
    </source>
</evidence>
<reference evidence="14" key="1">
    <citation type="submission" date="2025-08" db="UniProtKB">
        <authorList>
            <consortium name="RefSeq"/>
        </authorList>
    </citation>
    <scope>IDENTIFICATION</scope>
    <source>
        <tissue evidence="14">Leukocyte</tissue>
    </source>
</reference>
<evidence type="ECO:0000256" key="8">
    <source>
        <dbReference type="ARBA" id="ARBA00023157"/>
    </source>
</evidence>
<evidence type="ECO:0000256" key="10">
    <source>
        <dbReference type="ARBA" id="ARBA00024794"/>
    </source>
</evidence>
<comment type="function">
    <text evidence="10">Granulocyte/macrophage colony-stimulating factors are cytokines that act in hematopoiesis by controlling the production, differentiation, and function of 2 related white cell populations of the blood, the granulocytes and the monocytes-macrophages. This CSF induces granulocytes.</text>
</comment>
<dbReference type="FunFam" id="1.20.1250.10:FF:000021">
    <property type="entry name" value="Granulocyte colony-stimulating factor"/>
    <property type="match status" value="1"/>
</dbReference>
<accession>A0A8B7VIW9</accession>
<evidence type="ECO:0000313" key="13">
    <source>
        <dbReference type="Proteomes" id="UP001732720"/>
    </source>
</evidence>
<sequence>MAEFVAQSPVKLMALQLLLWHSALWMGQEAVPLGPANSLPLPRSFLLKSSEQVRKIQAQGAMLQEKLCATYKLCHPEELALLGHSLGIPRAPLSSCSSQALQLTGCLSQLHRGLFLYQGLLQALAGTSPELSPTLDMLQLDVANFATTVWQQMEDLEVAPAVQPTQSTMPTFTSDFQRRAGGVLVTSHLQSFLGLAYRVLRYLAEP</sequence>
<dbReference type="AlphaFoldDB" id="A0A8B7VIW9"/>
<dbReference type="InterPro" id="IPR030474">
    <property type="entry name" value="IL-6/GCSF/MGF"/>
</dbReference>
<dbReference type="PRINTS" id="PR00433">
    <property type="entry name" value="IL6GCSFMGF"/>
</dbReference>
<dbReference type="GO" id="GO:0071682">
    <property type="term" value="C:endocytic vesicle lumen"/>
    <property type="evidence" value="ECO:0007669"/>
    <property type="project" value="UniProtKB-ARBA"/>
</dbReference>
<name>A0A8B7VIW9_CASCN</name>
<evidence type="ECO:0000256" key="6">
    <source>
        <dbReference type="ARBA" id="ARBA00022525"/>
    </source>
</evidence>
<evidence type="ECO:0000256" key="5">
    <source>
        <dbReference type="ARBA" id="ARBA00022514"/>
    </source>
</evidence>
<gene>
    <name evidence="14" type="primary">Csf3</name>
</gene>
<dbReference type="GO" id="GO:0005615">
    <property type="term" value="C:extracellular space"/>
    <property type="evidence" value="ECO:0007669"/>
    <property type="project" value="UniProtKB-KW"/>
</dbReference>
<feature type="chain" id="PRO_5034594084" description="Granulocyte colony-stimulating factor" evidence="12">
    <location>
        <begin position="31"/>
        <end position="206"/>
    </location>
</feature>
<keyword evidence="5" id="KW-0202">Cytokine</keyword>
<evidence type="ECO:0000256" key="9">
    <source>
        <dbReference type="ARBA" id="ARBA00023180"/>
    </source>
</evidence>
<evidence type="ECO:0000256" key="11">
    <source>
        <dbReference type="PIRSR" id="PIRSR001935-1"/>
    </source>
</evidence>
<evidence type="ECO:0000256" key="2">
    <source>
        <dbReference type="ARBA" id="ARBA00007432"/>
    </source>
</evidence>
<keyword evidence="13" id="KW-1185">Reference proteome</keyword>
<feature type="disulfide bond" evidence="11">
    <location>
        <begin position="68"/>
        <end position="74"/>
    </location>
</feature>